<feature type="compositionally biased region" description="Basic residues" evidence="3">
    <location>
        <begin position="745"/>
        <end position="755"/>
    </location>
</feature>
<dbReference type="GO" id="GO:0006260">
    <property type="term" value="P:DNA replication"/>
    <property type="evidence" value="ECO:0007669"/>
    <property type="project" value="InterPro"/>
</dbReference>
<feature type="compositionally biased region" description="Acidic residues" evidence="3">
    <location>
        <begin position="788"/>
        <end position="805"/>
    </location>
</feature>
<dbReference type="Gene3D" id="3.10.310.10">
    <property type="entry name" value="Diaminopimelate Epimerase, Chain A, domain 1"/>
    <property type="match status" value="2"/>
</dbReference>
<comment type="similarity">
    <text evidence="1">Belongs to the PrpF family.</text>
</comment>
<dbReference type="Proteomes" id="UP000310158">
    <property type="component" value="Unassembled WGS sequence"/>
</dbReference>
<comment type="caution">
    <text evidence="4">The sequence shown here is derived from an EMBL/GenBank/DDBJ whole genome shotgun (WGS) entry which is preliminary data.</text>
</comment>
<dbReference type="PANTHER" id="PTHR43709:SF2">
    <property type="entry name" value="DUF453 DOMAIN PROTEIN (AFU_ORTHOLOGUE AFUA_6G00360)"/>
    <property type="match status" value="1"/>
</dbReference>
<dbReference type="AlphaFoldDB" id="A0A4V6S1C8"/>
<evidence type="ECO:0000256" key="1">
    <source>
        <dbReference type="ARBA" id="ARBA00007673"/>
    </source>
</evidence>
<dbReference type="OrthoDB" id="10267539at2759"/>
<reference evidence="4 5" key="1">
    <citation type="submission" date="2019-02" db="EMBL/GenBank/DDBJ databases">
        <title>Genome sequencing of the rare red list fungi Bondarzewia mesenterica.</title>
        <authorList>
            <person name="Buettner E."/>
            <person name="Kellner H."/>
        </authorList>
    </citation>
    <scope>NUCLEOTIDE SEQUENCE [LARGE SCALE GENOMIC DNA]</scope>
    <source>
        <strain evidence="4 5">DSM 108281</strain>
    </source>
</reference>
<feature type="region of interest" description="Disordered" evidence="3">
    <location>
        <begin position="568"/>
        <end position="932"/>
    </location>
</feature>
<dbReference type="PANTHER" id="PTHR43709">
    <property type="entry name" value="ACONITATE ISOMERASE-RELATED"/>
    <property type="match status" value="1"/>
</dbReference>
<feature type="compositionally biased region" description="Basic and acidic residues" evidence="3">
    <location>
        <begin position="606"/>
        <end position="624"/>
    </location>
</feature>
<organism evidence="4 5">
    <name type="scientific">Bondarzewia mesenterica</name>
    <dbReference type="NCBI Taxonomy" id="1095465"/>
    <lineage>
        <taxon>Eukaryota</taxon>
        <taxon>Fungi</taxon>
        <taxon>Dikarya</taxon>
        <taxon>Basidiomycota</taxon>
        <taxon>Agaricomycotina</taxon>
        <taxon>Agaricomycetes</taxon>
        <taxon>Russulales</taxon>
        <taxon>Bondarzewiaceae</taxon>
        <taxon>Bondarzewia</taxon>
    </lineage>
</organism>
<feature type="region of interest" description="Disordered" evidence="3">
    <location>
        <begin position="457"/>
        <end position="476"/>
    </location>
</feature>
<sequence length="932" mass="100638">MAFPRALGRLTSRLAVASRSYSSRSVAGVPNPIPATFLRGGTSKGIFINRAHLPEDRSEWDPIFLGIMGSPDPEYGRQLNGMGGGVSSLSKICVVSEPSEEQRKAGIDAEYTFVQVGIRDSAVDYSGNCGNLSSMIGVFAVDERICQPRLDRNDTHIGTVRTFNTNTNKRIDNTFPVALDSRDQISPLLDLEQVVVAGVPGKASQIVLDFVSPGGARTGKLLPSGKPTDIIDLSGASSISASLIDATNPTVFITSDGLQRVLNHSAINYSDPQTLTLLERIRQSGAVRMGLDPSTQAQPKIAVLTSPSEDDADADVVIRALSMGVLHKAVPMTVGLCLGVAARVPGTVAWEIVERSRERRGVQGNMLSIKHPSGIVDVGAEFGDDGDVKSAKVKVIDYLTKQLVVSKNIITFRSLSRELGIHVNEAKNELASYHFASKDASETSYATYLISGEERSSFSRRAQDDEMDVDEEGTDDGEDAIETTILLVSEDDLENAKGRFSRIFSIHVYSLSPSPIREADLLCGTAPGLRETETKQGPELALRVGRIIGEHVQLKTKTNAKGKGVASAVASSSKAKMITPDLPKATSSLKTKEPSLTKSASSAKVSKTEEAEKQTKQEAKEVAKPKAKPKAKPIGKTDWAKAQPKDSKKESISKDGKKSGQEEMSAVKKAGEESTVKKGKPEPKRGLKRKSAVELSDSEDEKSLPPVPVKVPKPPSAESSRVKSDTRVKRRVVMSDESDEEPKPARSKSTGKSKASKSPMNDELNAMMDIGDDQVIKASRSASACKEEQDEDVEMETETPPDDLEYPPQPKTRKKKEKKVIPVGKNGLKKKHVIKSRQTVDEKGYMVTEDYSSYESVDEEEPEPEAPPKAKAKRKSTSGKKGGDDPPAEKVSAKSRTKDPVESEGSGKTKAKGRPKAGDQQNLMSFFGKTKK</sequence>
<feature type="compositionally biased region" description="Basic and acidic residues" evidence="3">
    <location>
        <begin position="643"/>
        <end position="685"/>
    </location>
</feature>
<evidence type="ECO:0000256" key="2">
    <source>
        <dbReference type="ARBA" id="ARBA00023235"/>
    </source>
</evidence>
<dbReference type="InterPro" id="IPR019038">
    <property type="entry name" value="POLD3"/>
</dbReference>
<dbReference type="GO" id="GO:0043625">
    <property type="term" value="C:delta DNA polymerase complex"/>
    <property type="evidence" value="ECO:0007669"/>
    <property type="project" value="InterPro"/>
</dbReference>
<accession>A0A4V6S1C8</accession>
<protein>
    <submittedName>
        <fullName evidence="4">Uncharacterized protein</fullName>
    </submittedName>
</protein>
<feature type="compositionally biased region" description="Acidic residues" evidence="3">
    <location>
        <begin position="465"/>
        <end position="476"/>
    </location>
</feature>
<feature type="compositionally biased region" description="Basic and acidic residues" evidence="3">
    <location>
        <begin position="881"/>
        <end position="907"/>
    </location>
</feature>
<keyword evidence="5" id="KW-1185">Reference proteome</keyword>
<dbReference type="GO" id="GO:0016853">
    <property type="term" value="F:isomerase activity"/>
    <property type="evidence" value="ECO:0007669"/>
    <property type="project" value="UniProtKB-KW"/>
</dbReference>
<dbReference type="SUPFAM" id="SSF54506">
    <property type="entry name" value="Diaminopimelate epimerase-like"/>
    <property type="match status" value="2"/>
</dbReference>
<dbReference type="InterPro" id="IPR007400">
    <property type="entry name" value="PrpF-like"/>
</dbReference>
<dbReference type="Pfam" id="PF09507">
    <property type="entry name" value="CDC27"/>
    <property type="match status" value="1"/>
</dbReference>
<dbReference type="InterPro" id="IPR041913">
    <property type="entry name" value="POLD3_sf"/>
</dbReference>
<evidence type="ECO:0000313" key="4">
    <source>
        <dbReference type="EMBL" id="THH12453.1"/>
    </source>
</evidence>
<feature type="compositionally biased region" description="Pro residues" evidence="3">
    <location>
        <begin position="705"/>
        <end position="715"/>
    </location>
</feature>
<name>A0A4V6S1C8_9AGAM</name>
<evidence type="ECO:0000313" key="5">
    <source>
        <dbReference type="Proteomes" id="UP000310158"/>
    </source>
</evidence>
<keyword evidence="2" id="KW-0413">Isomerase</keyword>
<dbReference type="Gene3D" id="3.90.1030.20">
    <property type="entry name" value="DNA polymerase delta, p66 (Cdc27) subunit, wHTH domain"/>
    <property type="match status" value="1"/>
</dbReference>
<dbReference type="Pfam" id="PF04303">
    <property type="entry name" value="PrpF"/>
    <property type="match status" value="1"/>
</dbReference>
<proteinExistence type="inferred from homology"/>
<evidence type="ECO:0000256" key="3">
    <source>
        <dbReference type="SAM" id="MobiDB-lite"/>
    </source>
</evidence>
<dbReference type="EMBL" id="SGPL01000461">
    <property type="protein sequence ID" value="THH12453.1"/>
    <property type="molecule type" value="Genomic_DNA"/>
</dbReference>
<gene>
    <name evidence="4" type="ORF">EW146_g7679</name>
</gene>